<comment type="caution">
    <text evidence="7">The sequence shown here is derived from an EMBL/GenBank/DDBJ whole genome shotgun (WGS) entry which is preliminary data.</text>
</comment>
<evidence type="ECO:0000256" key="3">
    <source>
        <dbReference type="ARBA" id="ARBA00023004"/>
    </source>
</evidence>
<dbReference type="InterPro" id="IPR036909">
    <property type="entry name" value="Cyt_c-like_dom_sf"/>
</dbReference>
<keyword evidence="2 4" id="KW-0479">Metal-binding</keyword>
<keyword evidence="1 4" id="KW-0349">Heme</keyword>
<dbReference type="EMBL" id="VMRY01000113">
    <property type="protein sequence ID" value="TVT49907.1"/>
    <property type="molecule type" value="Genomic_DNA"/>
</dbReference>
<accession>A0A558CMA1</accession>
<dbReference type="PROSITE" id="PS51007">
    <property type="entry name" value="CYTC"/>
    <property type="match status" value="1"/>
</dbReference>
<organism evidence="7 8">
    <name type="scientific">Sedimenticola thiotaurini</name>
    <dbReference type="NCBI Taxonomy" id="1543721"/>
    <lineage>
        <taxon>Bacteria</taxon>
        <taxon>Pseudomonadati</taxon>
        <taxon>Pseudomonadota</taxon>
        <taxon>Gammaproteobacteria</taxon>
        <taxon>Chromatiales</taxon>
        <taxon>Sedimenticolaceae</taxon>
        <taxon>Sedimenticola</taxon>
    </lineage>
</organism>
<feature type="transmembrane region" description="Helical" evidence="5">
    <location>
        <begin position="12"/>
        <end position="30"/>
    </location>
</feature>
<protein>
    <submittedName>
        <fullName evidence="7">Cytochrome c</fullName>
    </submittedName>
</protein>
<dbReference type="GO" id="GO:0009055">
    <property type="term" value="F:electron transfer activity"/>
    <property type="evidence" value="ECO:0007669"/>
    <property type="project" value="InterPro"/>
</dbReference>
<name>A0A558CMA1_9GAMM</name>
<evidence type="ECO:0000313" key="8">
    <source>
        <dbReference type="Proteomes" id="UP000317355"/>
    </source>
</evidence>
<evidence type="ECO:0000256" key="4">
    <source>
        <dbReference type="PROSITE-ProRule" id="PRU00433"/>
    </source>
</evidence>
<proteinExistence type="predicted"/>
<dbReference type="GO" id="GO:0046872">
    <property type="term" value="F:metal ion binding"/>
    <property type="evidence" value="ECO:0007669"/>
    <property type="project" value="UniProtKB-KW"/>
</dbReference>
<dbReference type="SUPFAM" id="SSF46626">
    <property type="entry name" value="Cytochrome c"/>
    <property type="match status" value="1"/>
</dbReference>
<evidence type="ECO:0000256" key="2">
    <source>
        <dbReference type="ARBA" id="ARBA00022723"/>
    </source>
</evidence>
<reference evidence="7 8" key="1">
    <citation type="submission" date="2019-07" db="EMBL/GenBank/DDBJ databases">
        <title>The pathways for chlorine oxyanion respiration interact through the shared metabolite chlorate.</title>
        <authorList>
            <person name="Barnum T.P."/>
            <person name="Cheng Y."/>
            <person name="Hill K.A."/>
            <person name="Lucas L.N."/>
            <person name="Carlson H.K."/>
            <person name="Coates J.D."/>
        </authorList>
    </citation>
    <scope>NUCLEOTIDE SEQUENCE [LARGE SCALE GENOMIC DNA]</scope>
    <source>
        <strain evidence="7">BK-3</strain>
    </source>
</reference>
<dbReference type="Proteomes" id="UP000317355">
    <property type="component" value="Unassembled WGS sequence"/>
</dbReference>
<keyword evidence="3 4" id="KW-0408">Iron</keyword>
<dbReference type="AlphaFoldDB" id="A0A558CMA1"/>
<dbReference type="Gene3D" id="1.10.760.10">
    <property type="entry name" value="Cytochrome c-like domain"/>
    <property type="match status" value="1"/>
</dbReference>
<keyword evidence="5" id="KW-0472">Membrane</keyword>
<evidence type="ECO:0000256" key="1">
    <source>
        <dbReference type="ARBA" id="ARBA00022617"/>
    </source>
</evidence>
<keyword evidence="5" id="KW-0812">Transmembrane</keyword>
<dbReference type="STRING" id="1543721.AAY24_08940"/>
<evidence type="ECO:0000313" key="7">
    <source>
        <dbReference type="EMBL" id="TVT49907.1"/>
    </source>
</evidence>
<evidence type="ECO:0000259" key="6">
    <source>
        <dbReference type="PROSITE" id="PS51007"/>
    </source>
</evidence>
<evidence type="ECO:0000256" key="5">
    <source>
        <dbReference type="SAM" id="Phobius"/>
    </source>
</evidence>
<keyword evidence="5" id="KW-1133">Transmembrane helix</keyword>
<dbReference type="GO" id="GO:0020037">
    <property type="term" value="F:heme binding"/>
    <property type="evidence" value="ECO:0007669"/>
    <property type="project" value="InterPro"/>
</dbReference>
<sequence>MAQAFTKTMARNIFYGGTAFFFLLFLALTFDSVQQLPNRDNRAALEGPAGGQIAKGKMLWEENDCIGCHTLLGEGAYFAPELANVYKRFGNSKDGIIGFIKSRPANGIPGRRSMPQFNFSDDELDAIAEFLKYVSEINAANWPPNIQG</sequence>
<dbReference type="InterPro" id="IPR009056">
    <property type="entry name" value="Cyt_c-like_dom"/>
</dbReference>
<dbReference type="Pfam" id="PF00034">
    <property type="entry name" value="Cytochrom_C"/>
    <property type="match status" value="1"/>
</dbReference>
<gene>
    <name evidence="7" type="ORF">FHK82_16750</name>
</gene>
<feature type="domain" description="Cytochrome c" evidence="6">
    <location>
        <begin position="51"/>
        <end position="135"/>
    </location>
</feature>